<dbReference type="GO" id="GO:0055085">
    <property type="term" value="P:transmembrane transport"/>
    <property type="evidence" value="ECO:0007669"/>
    <property type="project" value="InterPro"/>
</dbReference>
<evidence type="ECO:0000256" key="4">
    <source>
        <dbReference type="ARBA" id="ARBA00022643"/>
    </source>
</evidence>
<protein>
    <submittedName>
        <fullName evidence="10">RnfABCDGE type electron transport complex subunit D</fullName>
    </submittedName>
</protein>
<feature type="transmembrane region" description="Helical" evidence="9">
    <location>
        <begin position="146"/>
        <end position="167"/>
    </location>
</feature>
<feature type="transmembrane region" description="Helical" evidence="9">
    <location>
        <begin position="304"/>
        <end position="322"/>
    </location>
</feature>
<keyword evidence="5 9" id="KW-0812">Transmembrane</keyword>
<organism evidence="10 11">
    <name type="scientific">Candidatus Alloenteromonas pullicola</name>
    <dbReference type="NCBI Taxonomy" id="2840784"/>
    <lineage>
        <taxon>Bacteria</taxon>
        <taxon>Bacillati</taxon>
        <taxon>Bacillota</taxon>
        <taxon>Bacillota incertae sedis</taxon>
        <taxon>Candidatus Alloenteromonas</taxon>
    </lineage>
</organism>
<sequence>MNEASFKVEKAPHIHRKDSVNRMLGDVLIALIPVLVWSIVAYQWDAVRNIVISILTMGICEFVFVLIVNRLPYDGQKHSFKERLLFAVKAYKPHNLLAPTVSGAIFALIMPATMDPSYMIYPALILGSIFGIVIGKLVFGGLGQNIFNPAAVGMVFAKICFGSYIVYPERDFFEVIAGGTPLASLEAPAGTNSLIGKFLSINDTSLLDLFLGQVNGTIGEAFKIAILIGLAYLLIRRAIDWRIVVSYLATFLLLSCLAGAIVCTRVDVNFFEFIGFQLLSGGMLFGVTFMLTDPVTSPITSPGRVMYGIIAASLTLLIRLLGAYPEGMAYSILLSNLLVPFIEYRSWSGQKFTYKKMIACAAIFAFAALAIGLGLGFGGEIVAETGGSR</sequence>
<proteinExistence type="predicted"/>
<evidence type="ECO:0000256" key="1">
    <source>
        <dbReference type="ARBA" id="ARBA00022448"/>
    </source>
</evidence>
<keyword evidence="4" id="KW-0288">FMN</keyword>
<keyword evidence="1" id="KW-0813">Transport</keyword>
<dbReference type="GO" id="GO:0005886">
    <property type="term" value="C:plasma membrane"/>
    <property type="evidence" value="ECO:0007669"/>
    <property type="project" value="TreeGrafter"/>
</dbReference>
<gene>
    <name evidence="10" type="ORF">IAC52_03355</name>
</gene>
<reference evidence="10" key="1">
    <citation type="submission" date="2020-10" db="EMBL/GenBank/DDBJ databases">
        <authorList>
            <person name="Gilroy R."/>
        </authorList>
    </citation>
    <scope>NUCLEOTIDE SEQUENCE</scope>
    <source>
        <strain evidence="10">ChiGjej1B1-22543</strain>
    </source>
</reference>
<evidence type="ECO:0000256" key="8">
    <source>
        <dbReference type="ARBA" id="ARBA00023136"/>
    </source>
</evidence>
<reference evidence="10" key="2">
    <citation type="journal article" date="2021" name="PeerJ">
        <title>Extensive microbial diversity within the chicken gut microbiome revealed by metagenomics and culture.</title>
        <authorList>
            <person name="Gilroy R."/>
            <person name="Ravi A."/>
            <person name="Getino M."/>
            <person name="Pursley I."/>
            <person name="Horton D.L."/>
            <person name="Alikhan N.F."/>
            <person name="Baker D."/>
            <person name="Gharbi K."/>
            <person name="Hall N."/>
            <person name="Watson M."/>
            <person name="Adriaenssens E.M."/>
            <person name="Foster-Nyarko E."/>
            <person name="Jarju S."/>
            <person name="Secka A."/>
            <person name="Antonio M."/>
            <person name="Oren A."/>
            <person name="Chaudhuri R.R."/>
            <person name="La Ragione R."/>
            <person name="Hildebrand F."/>
            <person name="Pallen M.J."/>
        </authorList>
    </citation>
    <scope>NUCLEOTIDE SEQUENCE</scope>
    <source>
        <strain evidence="10">ChiGjej1B1-22543</strain>
    </source>
</reference>
<feature type="transmembrane region" description="Helical" evidence="9">
    <location>
        <begin position="328"/>
        <end position="345"/>
    </location>
</feature>
<keyword evidence="3" id="KW-0285">Flavoprotein</keyword>
<evidence type="ECO:0000256" key="6">
    <source>
        <dbReference type="ARBA" id="ARBA00022967"/>
    </source>
</evidence>
<feature type="transmembrane region" description="Helical" evidence="9">
    <location>
        <begin position="244"/>
        <end position="262"/>
    </location>
</feature>
<evidence type="ECO:0000313" key="10">
    <source>
        <dbReference type="EMBL" id="HIU45317.1"/>
    </source>
</evidence>
<feature type="transmembrane region" description="Helical" evidence="9">
    <location>
        <begin position="94"/>
        <end position="112"/>
    </location>
</feature>
<evidence type="ECO:0000256" key="9">
    <source>
        <dbReference type="SAM" id="Phobius"/>
    </source>
</evidence>
<dbReference type="EMBL" id="DVMV01000023">
    <property type="protein sequence ID" value="HIU45317.1"/>
    <property type="molecule type" value="Genomic_DNA"/>
</dbReference>
<evidence type="ECO:0000256" key="2">
    <source>
        <dbReference type="ARBA" id="ARBA00022553"/>
    </source>
</evidence>
<keyword evidence="8 9" id="KW-0472">Membrane</keyword>
<name>A0A9D1LNX7_9FIRM</name>
<evidence type="ECO:0000313" key="11">
    <source>
        <dbReference type="Proteomes" id="UP000824070"/>
    </source>
</evidence>
<dbReference type="PANTHER" id="PTHR30578">
    <property type="entry name" value="ELECTRON TRANSPORT COMPLEX PROTEIN RNFD"/>
    <property type="match status" value="1"/>
</dbReference>
<keyword evidence="7 9" id="KW-1133">Transmembrane helix</keyword>
<dbReference type="Proteomes" id="UP000824070">
    <property type="component" value="Unassembled WGS sequence"/>
</dbReference>
<feature type="transmembrane region" description="Helical" evidence="9">
    <location>
        <begin position="23"/>
        <end position="44"/>
    </location>
</feature>
<dbReference type="AlphaFoldDB" id="A0A9D1LNX7"/>
<dbReference type="InterPro" id="IPR004338">
    <property type="entry name" value="NqrB/RnfD"/>
</dbReference>
<feature type="transmembrane region" description="Helical" evidence="9">
    <location>
        <begin position="216"/>
        <end position="235"/>
    </location>
</feature>
<keyword evidence="2" id="KW-0597">Phosphoprotein</keyword>
<dbReference type="PANTHER" id="PTHR30578:SF0">
    <property type="entry name" value="ION-TRANSLOCATING OXIDOREDUCTASE COMPLEX SUBUNIT D"/>
    <property type="match status" value="1"/>
</dbReference>
<comment type="caution">
    <text evidence="10">The sequence shown here is derived from an EMBL/GenBank/DDBJ whole genome shotgun (WGS) entry which is preliminary data.</text>
</comment>
<evidence type="ECO:0000256" key="5">
    <source>
        <dbReference type="ARBA" id="ARBA00022692"/>
    </source>
</evidence>
<feature type="transmembrane region" description="Helical" evidence="9">
    <location>
        <begin position="50"/>
        <end position="73"/>
    </location>
</feature>
<feature type="transmembrane region" description="Helical" evidence="9">
    <location>
        <begin position="274"/>
        <end position="292"/>
    </location>
</feature>
<keyword evidence="6" id="KW-1278">Translocase</keyword>
<accession>A0A9D1LNX7</accession>
<evidence type="ECO:0000256" key="7">
    <source>
        <dbReference type="ARBA" id="ARBA00022989"/>
    </source>
</evidence>
<dbReference type="Pfam" id="PF03116">
    <property type="entry name" value="NQR2_RnfD_RnfE"/>
    <property type="match status" value="1"/>
</dbReference>
<feature type="transmembrane region" description="Helical" evidence="9">
    <location>
        <begin position="118"/>
        <end position="139"/>
    </location>
</feature>
<feature type="transmembrane region" description="Helical" evidence="9">
    <location>
        <begin position="357"/>
        <end position="379"/>
    </location>
</feature>
<evidence type="ECO:0000256" key="3">
    <source>
        <dbReference type="ARBA" id="ARBA00022630"/>
    </source>
</evidence>